<dbReference type="PANTHER" id="PTHR48104">
    <property type="entry name" value="METACASPASE-4"/>
    <property type="match status" value="1"/>
</dbReference>
<evidence type="ECO:0000259" key="2">
    <source>
        <dbReference type="Pfam" id="PF00656"/>
    </source>
</evidence>
<gene>
    <name evidence="3" type="primary">gb01687</name>
    <name evidence="3" type="ORF">PR202_gb01687</name>
</gene>
<sequence length="117" mass="12796">MGRKRAVLVGVNYRGTGGELKGCHNNTARMRRCFVDRFGFDEAGSRVLLDADLAELQRPGDALFLYFSGHGLQSPAETGQDDDTGYDERIMPATPSTLKTNIPENSWEKSLTAACSP</sequence>
<feature type="domain" description="Peptidase C14 caspase" evidence="2">
    <location>
        <begin position="3"/>
        <end position="111"/>
    </location>
</feature>
<protein>
    <recommendedName>
        <fullName evidence="2">Peptidase C14 caspase domain-containing protein</fullName>
    </recommendedName>
</protein>
<evidence type="ECO:0000313" key="3">
    <source>
        <dbReference type="EMBL" id="GJN14822.1"/>
    </source>
</evidence>
<dbReference type="InterPro" id="IPR011600">
    <property type="entry name" value="Pept_C14_caspase"/>
</dbReference>
<name>A0AAV5DWI6_ELECO</name>
<dbReference type="PANTHER" id="PTHR48104:SF3">
    <property type="entry name" value="PEPTIDASE C14 CASPASE DOMAIN-CONTAINING PROTEIN"/>
    <property type="match status" value="1"/>
</dbReference>
<evidence type="ECO:0000313" key="4">
    <source>
        <dbReference type="Proteomes" id="UP001054889"/>
    </source>
</evidence>
<reference evidence="3" key="1">
    <citation type="journal article" date="2018" name="DNA Res.">
        <title>Multiple hybrid de novo genome assembly of finger millet, an orphan allotetraploid crop.</title>
        <authorList>
            <person name="Hatakeyama M."/>
            <person name="Aluri S."/>
            <person name="Balachadran M.T."/>
            <person name="Sivarajan S.R."/>
            <person name="Patrignani A."/>
            <person name="Gruter S."/>
            <person name="Poveda L."/>
            <person name="Shimizu-Inatsugi R."/>
            <person name="Baeten J."/>
            <person name="Francoijs K.J."/>
            <person name="Nataraja K.N."/>
            <person name="Reddy Y.A.N."/>
            <person name="Phadnis S."/>
            <person name="Ravikumar R.L."/>
            <person name="Schlapbach R."/>
            <person name="Sreeman S.M."/>
            <person name="Shimizu K.K."/>
        </authorList>
    </citation>
    <scope>NUCLEOTIDE SEQUENCE</scope>
</reference>
<reference evidence="3" key="2">
    <citation type="submission" date="2021-12" db="EMBL/GenBank/DDBJ databases">
        <title>Resequencing data analysis of finger millet.</title>
        <authorList>
            <person name="Hatakeyama M."/>
            <person name="Aluri S."/>
            <person name="Balachadran M.T."/>
            <person name="Sivarajan S.R."/>
            <person name="Poveda L."/>
            <person name="Shimizu-Inatsugi R."/>
            <person name="Schlapbach R."/>
            <person name="Sreeman S.M."/>
            <person name="Shimizu K.K."/>
        </authorList>
    </citation>
    <scope>NUCLEOTIDE SEQUENCE</scope>
</reference>
<accession>A0AAV5DWI6</accession>
<dbReference type="AlphaFoldDB" id="A0AAV5DWI6"/>
<keyword evidence="4" id="KW-1185">Reference proteome</keyword>
<comment type="caution">
    <text evidence="3">The sequence shown here is derived from an EMBL/GenBank/DDBJ whole genome shotgun (WGS) entry which is preliminary data.</text>
</comment>
<dbReference type="EMBL" id="BQKI01000071">
    <property type="protein sequence ID" value="GJN14822.1"/>
    <property type="molecule type" value="Genomic_DNA"/>
</dbReference>
<evidence type="ECO:0000256" key="1">
    <source>
        <dbReference type="ARBA" id="ARBA00009005"/>
    </source>
</evidence>
<proteinExistence type="inferred from homology"/>
<dbReference type="GO" id="GO:0004197">
    <property type="term" value="F:cysteine-type endopeptidase activity"/>
    <property type="evidence" value="ECO:0007669"/>
    <property type="project" value="InterPro"/>
</dbReference>
<dbReference type="GO" id="GO:0006508">
    <property type="term" value="P:proteolysis"/>
    <property type="evidence" value="ECO:0007669"/>
    <property type="project" value="InterPro"/>
</dbReference>
<dbReference type="Proteomes" id="UP001054889">
    <property type="component" value="Unassembled WGS sequence"/>
</dbReference>
<dbReference type="Pfam" id="PF00656">
    <property type="entry name" value="Peptidase_C14"/>
    <property type="match status" value="1"/>
</dbReference>
<comment type="similarity">
    <text evidence="1">Belongs to the peptidase C14B family.</text>
</comment>
<dbReference type="Gene3D" id="3.40.50.12660">
    <property type="match status" value="1"/>
</dbReference>
<organism evidence="3 4">
    <name type="scientific">Eleusine coracana subsp. coracana</name>
    <dbReference type="NCBI Taxonomy" id="191504"/>
    <lineage>
        <taxon>Eukaryota</taxon>
        <taxon>Viridiplantae</taxon>
        <taxon>Streptophyta</taxon>
        <taxon>Embryophyta</taxon>
        <taxon>Tracheophyta</taxon>
        <taxon>Spermatophyta</taxon>
        <taxon>Magnoliopsida</taxon>
        <taxon>Liliopsida</taxon>
        <taxon>Poales</taxon>
        <taxon>Poaceae</taxon>
        <taxon>PACMAD clade</taxon>
        <taxon>Chloridoideae</taxon>
        <taxon>Cynodonteae</taxon>
        <taxon>Eleusininae</taxon>
        <taxon>Eleusine</taxon>
    </lineage>
</organism>
<dbReference type="GO" id="GO:0005737">
    <property type="term" value="C:cytoplasm"/>
    <property type="evidence" value="ECO:0007669"/>
    <property type="project" value="TreeGrafter"/>
</dbReference>
<dbReference type="InterPro" id="IPR050452">
    <property type="entry name" value="Metacaspase"/>
</dbReference>